<evidence type="ECO:0000313" key="7">
    <source>
        <dbReference type="Proteomes" id="UP000756346"/>
    </source>
</evidence>
<dbReference type="PANTHER" id="PTHR45789:SF2">
    <property type="entry name" value="FI18025P1"/>
    <property type="match status" value="1"/>
</dbReference>
<evidence type="ECO:0000256" key="1">
    <source>
        <dbReference type="ARBA" id="ARBA00023125"/>
    </source>
</evidence>
<dbReference type="CDD" id="cd01389">
    <property type="entry name" value="HMG-box_ROX1-like"/>
    <property type="match status" value="1"/>
</dbReference>
<protein>
    <recommendedName>
        <fullName evidence="5">HMG box domain-containing protein</fullName>
    </recommendedName>
</protein>
<feature type="compositionally biased region" description="Polar residues" evidence="4">
    <location>
        <begin position="329"/>
        <end position="353"/>
    </location>
</feature>
<feature type="region of interest" description="Disordered" evidence="4">
    <location>
        <begin position="485"/>
        <end position="528"/>
    </location>
</feature>
<dbReference type="InterPro" id="IPR051356">
    <property type="entry name" value="SOX/SOX-like_TF"/>
</dbReference>
<dbReference type="RefSeq" id="XP_046016602.1">
    <property type="nucleotide sequence ID" value="XM_046161741.1"/>
</dbReference>
<evidence type="ECO:0000313" key="6">
    <source>
        <dbReference type="EMBL" id="KAH7037481.1"/>
    </source>
</evidence>
<dbReference type="Gene3D" id="1.10.30.10">
    <property type="entry name" value="High mobility group box domain"/>
    <property type="match status" value="1"/>
</dbReference>
<evidence type="ECO:0000256" key="3">
    <source>
        <dbReference type="PROSITE-ProRule" id="PRU00267"/>
    </source>
</evidence>
<keyword evidence="1 3" id="KW-0238">DNA-binding</keyword>
<dbReference type="PROSITE" id="PS50118">
    <property type="entry name" value="HMG_BOX_2"/>
    <property type="match status" value="1"/>
</dbReference>
<dbReference type="InterPro" id="IPR009071">
    <property type="entry name" value="HMG_box_dom"/>
</dbReference>
<dbReference type="OrthoDB" id="4764876at2759"/>
<dbReference type="PANTHER" id="PTHR45789">
    <property type="entry name" value="FI18025P1"/>
    <property type="match status" value="1"/>
</dbReference>
<feature type="compositionally biased region" description="Polar residues" evidence="4">
    <location>
        <begin position="170"/>
        <end position="190"/>
    </location>
</feature>
<comment type="caution">
    <text evidence="6">The sequence shown here is derived from an EMBL/GenBank/DDBJ whole genome shotgun (WGS) entry which is preliminary data.</text>
</comment>
<dbReference type="GO" id="GO:0000981">
    <property type="term" value="F:DNA-binding transcription factor activity, RNA polymerase II-specific"/>
    <property type="evidence" value="ECO:0007669"/>
    <property type="project" value="TreeGrafter"/>
</dbReference>
<organism evidence="6 7">
    <name type="scientific">Microdochium trichocladiopsis</name>
    <dbReference type="NCBI Taxonomy" id="1682393"/>
    <lineage>
        <taxon>Eukaryota</taxon>
        <taxon>Fungi</taxon>
        <taxon>Dikarya</taxon>
        <taxon>Ascomycota</taxon>
        <taxon>Pezizomycotina</taxon>
        <taxon>Sordariomycetes</taxon>
        <taxon>Xylariomycetidae</taxon>
        <taxon>Xylariales</taxon>
        <taxon>Microdochiaceae</taxon>
        <taxon>Microdochium</taxon>
    </lineage>
</organism>
<feature type="compositionally biased region" description="Low complexity" evidence="4">
    <location>
        <begin position="21"/>
        <end position="44"/>
    </location>
</feature>
<feature type="DNA-binding region" description="HMG box" evidence="3">
    <location>
        <begin position="221"/>
        <end position="289"/>
    </location>
</feature>
<feature type="compositionally biased region" description="Low complexity" evidence="4">
    <location>
        <begin position="516"/>
        <end position="526"/>
    </location>
</feature>
<dbReference type="InterPro" id="IPR036910">
    <property type="entry name" value="HMG_box_dom_sf"/>
</dbReference>
<feature type="region of interest" description="Disordered" evidence="4">
    <location>
        <begin position="1"/>
        <end position="46"/>
    </location>
</feature>
<feature type="compositionally biased region" description="Low complexity" evidence="4">
    <location>
        <begin position="485"/>
        <end position="495"/>
    </location>
</feature>
<dbReference type="Pfam" id="PF00505">
    <property type="entry name" value="HMG_box"/>
    <property type="match status" value="1"/>
</dbReference>
<accession>A0A9P9BUC4</accession>
<keyword evidence="2 3" id="KW-0539">Nucleus</keyword>
<feature type="region of interest" description="Disordered" evidence="4">
    <location>
        <begin position="154"/>
        <end position="225"/>
    </location>
</feature>
<sequence length="564" mass="59683">MASSAGGSAHVVGNRDGTGQNGSSSSTATAAAPAAGNSAQQNAPDTASMLRQWQESLARPRIAVNIITIPLPTFCGWGVHQRQVIRSLHSASIGRAVEYCHDGTRNECVYLGPLAEFLAAGWAIYQVPNQIMPTVVQSVTLPSFPPPVPTVPATTALSASPSPAVSLSTGPSRLSSQAHAAVTQPGTLQGANGDASVGQEAGGTPEPRAKKLKQSKKEGKTPRPPNSWILYRAYRCADFAKRFPKSTNIELSSLIAEEWKANPVHGKPYWQQKAREARDEHSKLNPGYRYAPTSKRSAKEPVVKQPPQSQTLMEADQTSIVDASHLTTDVEPFQSNPGSPALSTFQPASSSTKSEPDHGATLPSSLDQAPAAKIPDVPAAQYIPEGAADASQSSEYEDFNFDQIHAYLAASPINLPMEPDFGPAPQSKVAATGPEPTIDQDQVIFSNLPDGPLDLGLPEDATAPISTLDQMQAFVFSQDASFPSSPAAATTMPTADIQDPLPAPAPVLSTPVPGPSHDSSSFSFDFPSEDVDDGDFKYEDYLNADVLQDLPGDFPTDFSGFTPF</sequence>
<dbReference type="SMART" id="SM00398">
    <property type="entry name" value="HMG"/>
    <property type="match status" value="1"/>
</dbReference>
<dbReference type="EMBL" id="JAGTJQ010000002">
    <property type="protein sequence ID" value="KAH7037481.1"/>
    <property type="molecule type" value="Genomic_DNA"/>
</dbReference>
<reference evidence="6" key="1">
    <citation type="journal article" date="2021" name="Nat. Commun.">
        <title>Genetic determinants of endophytism in the Arabidopsis root mycobiome.</title>
        <authorList>
            <person name="Mesny F."/>
            <person name="Miyauchi S."/>
            <person name="Thiergart T."/>
            <person name="Pickel B."/>
            <person name="Atanasova L."/>
            <person name="Karlsson M."/>
            <person name="Huettel B."/>
            <person name="Barry K.W."/>
            <person name="Haridas S."/>
            <person name="Chen C."/>
            <person name="Bauer D."/>
            <person name="Andreopoulos W."/>
            <person name="Pangilinan J."/>
            <person name="LaButti K."/>
            <person name="Riley R."/>
            <person name="Lipzen A."/>
            <person name="Clum A."/>
            <person name="Drula E."/>
            <person name="Henrissat B."/>
            <person name="Kohler A."/>
            <person name="Grigoriev I.V."/>
            <person name="Martin F.M."/>
            <person name="Hacquard S."/>
        </authorList>
    </citation>
    <scope>NUCLEOTIDE SEQUENCE</scope>
    <source>
        <strain evidence="6">MPI-CAGE-CH-0230</strain>
    </source>
</reference>
<dbReference type="GeneID" id="70191287"/>
<dbReference type="AlphaFoldDB" id="A0A9P9BUC4"/>
<evidence type="ECO:0000256" key="2">
    <source>
        <dbReference type="ARBA" id="ARBA00023242"/>
    </source>
</evidence>
<proteinExistence type="predicted"/>
<dbReference type="GO" id="GO:0005634">
    <property type="term" value="C:nucleus"/>
    <property type="evidence" value="ECO:0007669"/>
    <property type="project" value="UniProtKB-UniRule"/>
</dbReference>
<name>A0A9P9BUC4_9PEZI</name>
<evidence type="ECO:0000259" key="5">
    <source>
        <dbReference type="PROSITE" id="PS50118"/>
    </source>
</evidence>
<dbReference type="SUPFAM" id="SSF47095">
    <property type="entry name" value="HMG-box"/>
    <property type="match status" value="1"/>
</dbReference>
<keyword evidence="7" id="KW-1185">Reference proteome</keyword>
<feature type="region of interest" description="Disordered" evidence="4">
    <location>
        <begin position="276"/>
        <end position="315"/>
    </location>
</feature>
<dbReference type="Proteomes" id="UP000756346">
    <property type="component" value="Unassembled WGS sequence"/>
</dbReference>
<dbReference type="GO" id="GO:0000978">
    <property type="term" value="F:RNA polymerase II cis-regulatory region sequence-specific DNA binding"/>
    <property type="evidence" value="ECO:0007669"/>
    <property type="project" value="TreeGrafter"/>
</dbReference>
<gene>
    <name evidence="6" type="ORF">B0I36DRAFT_403016</name>
</gene>
<feature type="region of interest" description="Disordered" evidence="4">
    <location>
        <begin position="329"/>
        <end position="369"/>
    </location>
</feature>
<evidence type="ECO:0000256" key="4">
    <source>
        <dbReference type="SAM" id="MobiDB-lite"/>
    </source>
</evidence>
<feature type="compositionally biased region" description="Low complexity" evidence="4">
    <location>
        <begin position="154"/>
        <end position="169"/>
    </location>
</feature>
<feature type="compositionally biased region" description="Polar residues" evidence="4">
    <location>
        <begin position="306"/>
        <end position="315"/>
    </location>
</feature>
<feature type="domain" description="HMG box" evidence="5">
    <location>
        <begin position="221"/>
        <end position="289"/>
    </location>
</feature>